<dbReference type="Pfam" id="PF00156">
    <property type="entry name" value="Pribosyltran"/>
    <property type="match status" value="1"/>
</dbReference>
<evidence type="ECO:0000259" key="3">
    <source>
        <dbReference type="Pfam" id="PF18912"/>
    </source>
</evidence>
<proteinExistence type="inferred from homology"/>
<accession>A0A1T4WER8</accession>
<sequence>MGERIFEKIAFLFECFIDIIFPRASYCTVCKKIISDDKYYLCSTCKGQIKLIDLQCRRCGSIIDLMPCKYCKDFEGCYDEAYSVCLYEGLVRNMIHKLKYGDNRDLAVTMAHMIYDILYKNDVHYDFITFVPSTKKRDKKRGYNHSKLIAIELSNITGKPVKDILKRIKDTKPQILFNSKVRWYNVKDAFACQTDIKGKTVLLVDDVITTGATVSFCAKALKEKGAVKVIAASFAKSSIC</sequence>
<gene>
    <name evidence="4" type="ORF">SAMN05443428_10137</name>
</gene>
<dbReference type="RefSeq" id="WP_078695082.1">
    <property type="nucleotide sequence ID" value="NZ_FUYH01000001.1"/>
</dbReference>
<dbReference type="InterPro" id="IPR000836">
    <property type="entry name" value="PRTase_dom"/>
</dbReference>
<dbReference type="OrthoDB" id="9779910at2"/>
<evidence type="ECO:0000256" key="1">
    <source>
        <dbReference type="ARBA" id="ARBA00008007"/>
    </source>
</evidence>
<dbReference type="Proteomes" id="UP000190105">
    <property type="component" value="Unassembled WGS sequence"/>
</dbReference>
<name>A0A1T4WER8_9CLOT</name>
<feature type="domain" description="Phosphoribosyltransferase" evidence="2">
    <location>
        <begin position="158"/>
        <end position="235"/>
    </location>
</feature>
<dbReference type="AlphaFoldDB" id="A0A1T4WER8"/>
<dbReference type="PANTHER" id="PTHR47505">
    <property type="entry name" value="DNA UTILIZATION PROTEIN YHGH"/>
    <property type="match status" value="1"/>
</dbReference>
<organism evidence="4 5">
    <name type="scientific">Caloramator quimbayensis</name>
    <dbReference type="NCBI Taxonomy" id="1147123"/>
    <lineage>
        <taxon>Bacteria</taxon>
        <taxon>Bacillati</taxon>
        <taxon>Bacillota</taxon>
        <taxon>Clostridia</taxon>
        <taxon>Eubacteriales</taxon>
        <taxon>Clostridiaceae</taxon>
        <taxon>Caloramator</taxon>
    </lineage>
</organism>
<dbReference type="Pfam" id="PF18912">
    <property type="entry name" value="DZR_2"/>
    <property type="match status" value="1"/>
</dbReference>
<evidence type="ECO:0000313" key="4">
    <source>
        <dbReference type="EMBL" id="SKA75518.1"/>
    </source>
</evidence>
<dbReference type="SUPFAM" id="SSF53271">
    <property type="entry name" value="PRTase-like"/>
    <property type="match status" value="1"/>
</dbReference>
<keyword evidence="5" id="KW-1185">Reference proteome</keyword>
<evidence type="ECO:0000313" key="5">
    <source>
        <dbReference type="Proteomes" id="UP000190105"/>
    </source>
</evidence>
<feature type="domain" description="Double zinc ribbon" evidence="3">
    <location>
        <begin position="17"/>
        <end position="73"/>
    </location>
</feature>
<dbReference type="InterPro" id="IPR051910">
    <property type="entry name" value="ComF/GntX_DNA_util-trans"/>
</dbReference>
<comment type="similarity">
    <text evidence="1">Belongs to the ComF/GntX family.</text>
</comment>
<dbReference type="Gene3D" id="3.40.50.2020">
    <property type="match status" value="1"/>
</dbReference>
<reference evidence="5" key="1">
    <citation type="submission" date="2017-02" db="EMBL/GenBank/DDBJ databases">
        <authorList>
            <person name="Varghese N."/>
            <person name="Submissions S."/>
        </authorList>
    </citation>
    <scope>NUCLEOTIDE SEQUENCE [LARGE SCALE GENOMIC DNA]</scope>
    <source>
        <strain evidence="5">USBA 833</strain>
    </source>
</reference>
<dbReference type="CDD" id="cd06223">
    <property type="entry name" value="PRTases_typeI"/>
    <property type="match status" value="1"/>
</dbReference>
<dbReference type="EMBL" id="FUYH01000001">
    <property type="protein sequence ID" value="SKA75518.1"/>
    <property type="molecule type" value="Genomic_DNA"/>
</dbReference>
<evidence type="ECO:0000259" key="2">
    <source>
        <dbReference type="Pfam" id="PF00156"/>
    </source>
</evidence>
<dbReference type="PANTHER" id="PTHR47505:SF1">
    <property type="entry name" value="DNA UTILIZATION PROTEIN YHGH"/>
    <property type="match status" value="1"/>
</dbReference>
<dbReference type="InterPro" id="IPR029057">
    <property type="entry name" value="PRTase-like"/>
</dbReference>
<protein>
    <submittedName>
        <fullName evidence="4">ComF family protein</fullName>
    </submittedName>
</protein>
<dbReference type="STRING" id="1147123.SAMN05443428_10137"/>
<dbReference type="InterPro" id="IPR044005">
    <property type="entry name" value="DZR_2"/>
</dbReference>